<comment type="caution">
    <text evidence="1">The sequence shown here is derived from an EMBL/GenBank/DDBJ whole genome shotgun (WGS) entry which is preliminary data.</text>
</comment>
<dbReference type="EMBL" id="BMAO01003297">
    <property type="protein sequence ID" value="GFQ86949.1"/>
    <property type="molecule type" value="Genomic_DNA"/>
</dbReference>
<protein>
    <submittedName>
        <fullName evidence="1">Uncharacterized protein</fullName>
    </submittedName>
</protein>
<accession>A0A8X6HHY8</accession>
<proteinExistence type="predicted"/>
<organism evidence="1 2">
    <name type="scientific">Trichonephila clavata</name>
    <name type="common">Joro spider</name>
    <name type="synonym">Nephila clavata</name>
    <dbReference type="NCBI Taxonomy" id="2740835"/>
    <lineage>
        <taxon>Eukaryota</taxon>
        <taxon>Metazoa</taxon>
        <taxon>Ecdysozoa</taxon>
        <taxon>Arthropoda</taxon>
        <taxon>Chelicerata</taxon>
        <taxon>Arachnida</taxon>
        <taxon>Araneae</taxon>
        <taxon>Araneomorphae</taxon>
        <taxon>Entelegynae</taxon>
        <taxon>Araneoidea</taxon>
        <taxon>Nephilidae</taxon>
        <taxon>Trichonephila</taxon>
    </lineage>
</organism>
<keyword evidence="2" id="KW-1185">Reference proteome</keyword>
<evidence type="ECO:0000313" key="2">
    <source>
        <dbReference type="Proteomes" id="UP000887116"/>
    </source>
</evidence>
<evidence type="ECO:0000313" key="1">
    <source>
        <dbReference type="EMBL" id="GFQ86949.1"/>
    </source>
</evidence>
<gene>
    <name evidence="1" type="ORF">TNCT_333551</name>
</gene>
<dbReference type="AlphaFoldDB" id="A0A8X6HHY8"/>
<sequence>MNRSFVNGVLSFHSCNSNQYVVAWMHLKNSSHWPCTRGPSSLIKTMSSSFKFGCAICHFLRGCKEERKLELHFFQKPRLYFVATPSDFCGWRWKEAPQELREGHHL</sequence>
<dbReference type="Proteomes" id="UP000887116">
    <property type="component" value="Unassembled WGS sequence"/>
</dbReference>
<name>A0A8X6HHY8_TRICU</name>
<reference evidence="1" key="1">
    <citation type="submission" date="2020-07" db="EMBL/GenBank/DDBJ databases">
        <title>Multicomponent nature underlies the extraordinary mechanical properties of spider dragline silk.</title>
        <authorList>
            <person name="Kono N."/>
            <person name="Nakamura H."/>
            <person name="Mori M."/>
            <person name="Yoshida Y."/>
            <person name="Ohtoshi R."/>
            <person name="Malay A.D."/>
            <person name="Moran D.A.P."/>
            <person name="Tomita M."/>
            <person name="Numata K."/>
            <person name="Arakawa K."/>
        </authorList>
    </citation>
    <scope>NUCLEOTIDE SEQUENCE</scope>
</reference>